<dbReference type="InterPro" id="IPR016161">
    <property type="entry name" value="Ald_DH/histidinol_DH"/>
</dbReference>
<evidence type="ECO:0000313" key="5">
    <source>
        <dbReference type="Proteomes" id="UP000297910"/>
    </source>
</evidence>
<dbReference type="SUPFAM" id="SSF53720">
    <property type="entry name" value="ALDH-like"/>
    <property type="match status" value="1"/>
</dbReference>
<dbReference type="InterPro" id="IPR015590">
    <property type="entry name" value="Aldehyde_DH_dom"/>
</dbReference>
<evidence type="ECO:0000256" key="1">
    <source>
        <dbReference type="ARBA" id="ARBA00009986"/>
    </source>
</evidence>
<reference evidence="4 5" key="1">
    <citation type="submission" date="2017-12" db="EMBL/GenBank/DDBJ databases">
        <title>Comparative genomics of Botrytis spp.</title>
        <authorList>
            <person name="Valero-Jimenez C.A."/>
            <person name="Tapia P."/>
            <person name="Veloso J."/>
            <person name="Silva-Moreno E."/>
            <person name="Staats M."/>
            <person name="Valdes J.H."/>
            <person name="Van Kan J.A.L."/>
        </authorList>
    </citation>
    <scope>NUCLEOTIDE SEQUENCE [LARGE SCALE GENOMIC DNA]</scope>
    <source>
        <strain evidence="4 5">Bp0003</strain>
    </source>
</reference>
<dbReference type="Gene3D" id="3.40.309.10">
    <property type="entry name" value="Aldehyde Dehydrogenase, Chain A, domain 2"/>
    <property type="match status" value="1"/>
</dbReference>
<gene>
    <name evidence="4" type="ORF">BPAE_0080g00400</name>
</gene>
<evidence type="ECO:0000259" key="3">
    <source>
        <dbReference type="Pfam" id="PF00171"/>
    </source>
</evidence>
<dbReference type="GO" id="GO:0016620">
    <property type="term" value="F:oxidoreductase activity, acting on the aldehyde or oxo group of donors, NAD or NADP as acceptor"/>
    <property type="evidence" value="ECO:0007669"/>
    <property type="project" value="InterPro"/>
</dbReference>
<keyword evidence="2" id="KW-0520">NAD</keyword>
<dbReference type="PANTHER" id="PTHR42986">
    <property type="entry name" value="BENZALDEHYDE DEHYDROGENASE YFMT"/>
    <property type="match status" value="1"/>
</dbReference>
<keyword evidence="5" id="KW-1185">Reference proteome</keyword>
<name>A0A4Z1FPD9_9HELO</name>
<protein>
    <recommendedName>
        <fullName evidence="3">Aldehyde dehydrogenase domain-containing protein</fullName>
    </recommendedName>
</protein>
<sequence length="77" mass="8497">MAKNTEYGLSSAVFTLGLRKGFAIAKQLESGCSHRYYKCSDEPALPMGGMKKSGWGRFNTILGMEKFLVAKAVTWDD</sequence>
<dbReference type="InterPro" id="IPR016163">
    <property type="entry name" value="Ald_DH_C"/>
</dbReference>
<dbReference type="Pfam" id="PF00171">
    <property type="entry name" value="Aldedh"/>
    <property type="match status" value="1"/>
</dbReference>
<accession>A0A4Z1FPD9</accession>
<evidence type="ECO:0000256" key="2">
    <source>
        <dbReference type="ARBA" id="ARBA00023027"/>
    </source>
</evidence>
<dbReference type="EMBL" id="PQXI01000080">
    <property type="protein sequence ID" value="TGO25448.1"/>
    <property type="molecule type" value="Genomic_DNA"/>
</dbReference>
<feature type="domain" description="Aldehyde dehydrogenase" evidence="3">
    <location>
        <begin position="2"/>
        <end position="73"/>
    </location>
</feature>
<comment type="caution">
    <text evidence="4">The sequence shown here is derived from an EMBL/GenBank/DDBJ whole genome shotgun (WGS) entry which is preliminary data.</text>
</comment>
<dbReference type="PANTHER" id="PTHR42986:SF1">
    <property type="entry name" value="BENZALDEHYDE DEHYDROGENASE YFMT"/>
    <property type="match status" value="1"/>
</dbReference>
<proteinExistence type="inferred from homology"/>
<evidence type="ECO:0000313" key="4">
    <source>
        <dbReference type="EMBL" id="TGO25448.1"/>
    </source>
</evidence>
<dbReference type="Proteomes" id="UP000297910">
    <property type="component" value="Unassembled WGS sequence"/>
</dbReference>
<dbReference type="InterPro" id="IPR016162">
    <property type="entry name" value="Ald_DH_N"/>
</dbReference>
<organism evidence="4 5">
    <name type="scientific">Botrytis paeoniae</name>
    <dbReference type="NCBI Taxonomy" id="278948"/>
    <lineage>
        <taxon>Eukaryota</taxon>
        <taxon>Fungi</taxon>
        <taxon>Dikarya</taxon>
        <taxon>Ascomycota</taxon>
        <taxon>Pezizomycotina</taxon>
        <taxon>Leotiomycetes</taxon>
        <taxon>Helotiales</taxon>
        <taxon>Sclerotiniaceae</taxon>
        <taxon>Botrytis</taxon>
    </lineage>
</organism>
<dbReference type="AlphaFoldDB" id="A0A4Z1FPD9"/>
<dbReference type="Gene3D" id="3.40.605.10">
    <property type="entry name" value="Aldehyde Dehydrogenase, Chain A, domain 1"/>
    <property type="match status" value="1"/>
</dbReference>
<comment type="similarity">
    <text evidence="1">Belongs to the aldehyde dehydrogenase family.</text>
</comment>